<dbReference type="Pfam" id="PF13799">
    <property type="entry name" value="DUF4183"/>
    <property type="match status" value="1"/>
</dbReference>
<reference evidence="2 3" key="2">
    <citation type="submission" date="2020-04" db="EMBL/GenBank/DDBJ databases">
        <authorList>
            <person name="Fomenkov A."/>
            <person name="Anton B.P."/>
            <person name="Roberts R.J."/>
        </authorList>
    </citation>
    <scope>NUCLEOTIDE SEQUENCE [LARGE SCALE GENOMIC DNA]</scope>
    <source>
        <strain evidence="2 3">S2</strain>
    </source>
</reference>
<evidence type="ECO:0000313" key="2">
    <source>
        <dbReference type="EMBL" id="QIZ06364.1"/>
    </source>
</evidence>
<feature type="domain" description="DUF4183" evidence="1">
    <location>
        <begin position="43"/>
        <end position="113"/>
    </location>
</feature>
<reference evidence="2 3" key="1">
    <citation type="submission" date="2020-04" db="EMBL/GenBank/DDBJ databases">
        <title>Genome-Wide Identification of 5-Methylcytosine Sites in Bacterial Genomes By High-Throughput Sequencing of MspJI Restriction Fragments.</title>
        <authorList>
            <person name="Wu V."/>
        </authorList>
    </citation>
    <scope>NUCLEOTIDE SEQUENCE [LARGE SCALE GENOMIC DNA]</scope>
    <source>
        <strain evidence="2 3">S2</strain>
    </source>
</reference>
<sequence>MGLKIIKLAVTSDTKIALSPTVTRFFYEVLEPLSQITTLRIDAAGFLDDSGHNVDSLPSLNLNNSYFNVYINGVLQMDDNFAYTAGEEGIGNLLISIPDGSEIAAGTPIILEVINFNPSLKTTFET</sequence>
<name>A0A6H1NYG7_PRIMG</name>
<dbReference type="AlphaFoldDB" id="A0A6H1NYG7"/>
<dbReference type="EMBL" id="CP051128">
    <property type="protein sequence ID" value="QIZ06364.1"/>
    <property type="molecule type" value="Genomic_DNA"/>
</dbReference>
<organism evidence="2 3">
    <name type="scientific">Priestia megaterium</name>
    <name type="common">Bacillus megaterium</name>
    <dbReference type="NCBI Taxonomy" id="1404"/>
    <lineage>
        <taxon>Bacteria</taxon>
        <taxon>Bacillati</taxon>
        <taxon>Bacillota</taxon>
        <taxon>Bacilli</taxon>
        <taxon>Bacillales</taxon>
        <taxon>Bacillaceae</taxon>
        <taxon>Priestia</taxon>
    </lineage>
</organism>
<dbReference type="InterPro" id="IPR025237">
    <property type="entry name" value="DUF4183"/>
</dbReference>
<dbReference type="Proteomes" id="UP000501868">
    <property type="component" value="Chromosome"/>
</dbReference>
<gene>
    <name evidence="2" type="ORF">HFZ78_06305</name>
</gene>
<accession>A0A6H1NYG7</accession>
<protein>
    <submittedName>
        <fullName evidence="2">DUF4183 domain-containing protein</fullName>
    </submittedName>
</protein>
<evidence type="ECO:0000313" key="3">
    <source>
        <dbReference type="Proteomes" id="UP000501868"/>
    </source>
</evidence>
<evidence type="ECO:0000259" key="1">
    <source>
        <dbReference type="Pfam" id="PF13799"/>
    </source>
</evidence>
<proteinExistence type="predicted"/>